<sequence>MRRFLMLGLSLAALLGGYSSLAYTETRPIPPTVMARAPGRTELVRVSYFQRRNLARVNFFIDKLPTPILRNTQDGVELVVATAQPIRLFEYARRVREVAALSSRQEDGQAVIAIRLACDCEVSSTRNGRVFSIDLRDRPGSKARAPSKAEATTEHTREQEQTKEQEQLRAALTAKLSQLNARPPSGNTAPTRSQGEAGASAEPQADAAAPPQRPACAPDFDMATWKRPGKFTTALAALRRAAADTHEAAPELAKLAEFYISDDLAGEAVDVANTALNGDTPLVAADRQRLQRDADIASLLRGDIIDTQSPLLAEPANCDRTDLPLWRALKAAAGHDVTTVRRDAHAAAMALDHVPEPLLQDMAFRLANAAGDNIAALRAFAAAVRNSSLGTLDRESARFLLQARIARLGGDDIDELVFLRRAAQHPRTVPGMTATERLAEMGLARGDATASHDEMLLTDMARVYRSDQLGRDAAAALAENRLRQKDYAGALAIADESASPNGVRDADSRGAALAAKILRTILAGPAAASLNPDQRIALYLKYSGYATPGRPGDDIRMAAATLLLKQGMASAALDAVRQFSDETAATPDGKTLRAAAEARAGDPSAALLLLQEVPATSATRRIAADAYEKMGRPADAAHQLDGLTGVADETRRAALLCDAKAWADAATAYADLLRNPGLSEPARRDAADRYGYALALSGGSPDRTLVPVSDKAAAQTLAALPPSRPAPPGAALTYPAMKDALDRAKRIETLLPPAGSDKGP</sequence>
<dbReference type="RefSeq" id="WP_104521891.1">
    <property type="nucleotide sequence ID" value="NZ_NHRY01000255.1"/>
</dbReference>
<dbReference type="OrthoDB" id="7252307at2"/>
<feature type="compositionally biased region" description="Polar residues" evidence="1">
    <location>
        <begin position="175"/>
        <end position="194"/>
    </location>
</feature>
<dbReference type="Proteomes" id="UP000239724">
    <property type="component" value="Unassembled WGS sequence"/>
</dbReference>
<evidence type="ECO:0000256" key="1">
    <source>
        <dbReference type="SAM" id="MobiDB-lite"/>
    </source>
</evidence>
<gene>
    <name evidence="2" type="ORF">CCS01_26780</name>
</gene>
<dbReference type="EMBL" id="NHRY01000255">
    <property type="protein sequence ID" value="PPQ27622.1"/>
    <property type="molecule type" value="Genomic_DNA"/>
</dbReference>
<protein>
    <submittedName>
        <fullName evidence="2">Uncharacterized protein</fullName>
    </submittedName>
</protein>
<proteinExistence type="predicted"/>
<keyword evidence="3" id="KW-1185">Reference proteome</keyword>
<dbReference type="AlphaFoldDB" id="A0A2S6MZ44"/>
<name>A0A2S6MZ44_RHOGL</name>
<accession>A0A2S6MZ44</accession>
<comment type="caution">
    <text evidence="2">The sequence shown here is derived from an EMBL/GenBank/DDBJ whole genome shotgun (WGS) entry which is preliminary data.</text>
</comment>
<organism evidence="2 3">
    <name type="scientific">Rhodopila globiformis</name>
    <name type="common">Rhodopseudomonas globiformis</name>
    <dbReference type="NCBI Taxonomy" id="1071"/>
    <lineage>
        <taxon>Bacteria</taxon>
        <taxon>Pseudomonadati</taxon>
        <taxon>Pseudomonadota</taxon>
        <taxon>Alphaproteobacteria</taxon>
        <taxon>Acetobacterales</taxon>
        <taxon>Acetobacteraceae</taxon>
        <taxon>Rhodopila</taxon>
    </lineage>
</organism>
<feature type="region of interest" description="Disordered" evidence="1">
    <location>
        <begin position="137"/>
        <end position="221"/>
    </location>
</feature>
<feature type="compositionally biased region" description="Low complexity" evidence="1">
    <location>
        <begin position="197"/>
        <end position="218"/>
    </location>
</feature>
<evidence type="ECO:0000313" key="2">
    <source>
        <dbReference type="EMBL" id="PPQ27622.1"/>
    </source>
</evidence>
<evidence type="ECO:0000313" key="3">
    <source>
        <dbReference type="Proteomes" id="UP000239724"/>
    </source>
</evidence>
<reference evidence="2 3" key="1">
    <citation type="journal article" date="2018" name="Arch. Microbiol.">
        <title>New insights into the metabolic potential of the phototrophic purple bacterium Rhodopila globiformis DSM 161(T) from its draft genome sequence and evidence for a vanadium-dependent nitrogenase.</title>
        <authorList>
            <person name="Imhoff J.F."/>
            <person name="Rahn T."/>
            <person name="Kunzel S."/>
            <person name="Neulinger S.C."/>
        </authorList>
    </citation>
    <scope>NUCLEOTIDE SEQUENCE [LARGE SCALE GENOMIC DNA]</scope>
    <source>
        <strain evidence="2 3">DSM 161</strain>
    </source>
</reference>
<feature type="compositionally biased region" description="Basic and acidic residues" evidence="1">
    <location>
        <begin position="151"/>
        <end position="167"/>
    </location>
</feature>